<dbReference type="Gene3D" id="1.10.10.1330">
    <property type="entry name" value="RNA polymerase sigma-54 factor, core-binding domain"/>
    <property type="match status" value="1"/>
</dbReference>
<dbReference type="NCBIfam" id="NF009118">
    <property type="entry name" value="PRK12469.1"/>
    <property type="match status" value="1"/>
</dbReference>
<feature type="region of interest" description="Disordered" evidence="10">
    <location>
        <begin position="88"/>
        <end position="158"/>
    </location>
</feature>
<dbReference type="Pfam" id="PF04552">
    <property type="entry name" value="Sigma54_DBD"/>
    <property type="match status" value="1"/>
</dbReference>
<dbReference type="NCBIfam" id="NF004595">
    <property type="entry name" value="PRK05932.1-2"/>
    <property type="match status" value="1"/>
</dbReference>
<dbReference type="GO" id="GO:0016779">
    <property type="term" value="F:nucleotidyltransferase activity"/>
    <property type="evidence" value="ECO:0007669"/>
    <property type="project" value="UniProtKB-KW"/>
</dbReference>
<dbReference type="PRINTS" id="PR00045">
    <property type="entry name" value="SIGMA54FCT"/>
</dbReference>
<dbReference type="KEGG" id="cbw:RR42_m0428"/>
<dbReference type="STRING" id="68895.RR42_m0428"/>
<dbReference type="Proteomes" id="UP000031843">
    <property type="component" value="Chromosome main"/>
</dbReference>
<evidence type="ECO:0000256" key="2">
    <source>
        <dbReference type="ARBA" id="ARBA00022478"/>
    </source>
</evidence>
<name>A0A0C4YB82_9BURK</name>
<accession>A0A0C4YB82</accession>
<feature type="compositionally biased region" description="Polar residues" evidence="10">
    <location>
        <begin position="14"/>
        <end position="23"/>
    </location>
</feature>
<reference evidence="13 14" key="1">
    <citation type="journal article" date="2015" name="Genome Announc.">
        <title>Complete Genome Sequence of Cupriavidus basilensis 4G11, Isolated from the Oak Ridge Field Research Center Site.</title>
        <authorList>
            <person name="Ray J."/>
            <person name="Waters R.J."/>
            <person name="Skerker J.M."/>
            <person name="Kuehl J.V."/>
            <person name="Price M.N."/>
            <person name="Huang J."/>
            <person name="Chakraborty R."/>
            <person name="Arkin A.P."/>
            <person name="Deutschbauer A."/>
        </authorList>
    </citation>
    <scope>NUCLEOTIDE SEQUENCE [LARGE SCALE GENOMIC DNA]</scope>
    <source>
        <strain evidence="13">4G11</strain>
    </source>
</reference>
<dbReference type="InterPro" id="IPR007046">
    <property type="entry name" value="RNA_pol_sigma_54_core-bd"/>
</dbReference>
<dbReference type="AlphaFoldDB" id="A0A0C4YB82"/>
<evidence type="ECO:0000256" key="5">
    <source>
        <dbReference type="ARBA" id="ARBA00023015"/>
    </source>
</evidence>
<keyword evidence="6 9" id="KW-0731">Sigma factor</keyword>
<dbReference type="PROSITE" id="PS50044">
    <property type="entry name" value="SIGMA54_3"/>
    <property type="match status" value="1"/>
</dbReference>
<dbReference type="NCBIfam" id="TIGR02395">
    <property type="entry name" value="rpoN_sigma"/>
    <property type="match status" value="1"/>
</dbReference>
<dbReference type="Pfam" id="PF00309">
    <property type="entry name" value="Sigma54_AID"/>
    <property type="match status" value="1"/>
</dbReference>
<feature type="domain" description="RNA polymerase sigma factor 54 core-binding" evidence="12">
    <location>
        <begin position="159"/>
        <end position="349"/>
    </location>
</feature>
<dbReference type="InterPro" id="IPR038709">
    <property type="entry name" value="RpoN_core-bd_sf"/>
</dbReference>
<dbReference type="NCBIfam" id="NF004598">
    <property type="entry name" value="PRK05932.1-5"/>
    <property type="match status" value="1"/>
</dbReference>
<comment type="function">
    <text evidence="9">Sigma factors are initiation factors that promote the attachment of RNA polymerase to specific initiation sites and are then released.</text>
</comment>
<evidence type="ECO:0000256" key="7">
    <source>
        <dbReference type="ARBA" id="ARBA00023125"/>
    </source>
</evidence>
<evidence type="ECO:0000259" key="11">
    <source>
        <dbReference type="Pfam" id="PF04552"/>
    </source>
</evidence>
<evidence type="ECO:0000256" key="10">
    <source>
        <dbReference type="SAM" id="MobiDB-lite"/>
    </source>
</evidence>
<dbReference type="EMBL" id="CP010536">
    <property type="protein sequence ID" value="AJG17841.1"/>
    <property type="molecule type" value="Genomic_DNA"/>
</dbReference>
<keyword evidence="8 9" id="KW-0804">Transcription</keyword>
<evidence type="ECO:0000256" key="1">
    <source>
        <dbReference type="ARBA" id="ARBA00008798"/>
    </source>
</evidence>
<dbReference type="GO" id="GO:0000428">
    <property type="term" value="C:DNA-directed RNA polymerase complex"/>
    <property type="evidence" value="ECO:0007669"/>
    <property type="project" value="UniProtKB-KW"/>
</dbReference>
<dbReference type="PANTHER" id="PTHR32248:SF4">
    <property type="entry name" value="RNA POLYMERASE SIGMA-54 FACTOR"/>
    <property type="match status" value="1"/>
</dbReference>
<dbReference type="PROSITE" id="PS00717">
    <property type="entry name" value="SIGMA54_1"/>
    <property type="match status" value="1"/>
</dbReference>
<evidence type="ECO:0000256" key="6">
    <source>
        <dbReference type="ARBA" id="ARBA00023082"/>
    </source>
</evidence>
<sequence>MSPFYPSNDHSDTSDSNFRSTSTEVEHKIGRMKPSLQLRLSQHLALTPQLQQSIRLLQLSTLELQQEVEQALTENPLLERENDWLDSPLRVSSDGSVNLQSAPAPAPADGQGTSENRPDGAPEADDSYSDSNEDYGSDWSLDDFARRPQGEDDEKTPMQLRDAEPTLREHLMEQLAPLKISLRDKGLAIFLVESLDDDGYLSTTLEEICSELPEELEFEVDEIQAVLTLLQSFDPPGVGARNAAECLALQLRRLKHPQRELALSIVTNHLELLAVRDYTRLKKALQVDEPELKAAHELIRSLAPYPGHAYSRPEADFVVPDVFVRKLSGGWIAHLNPDVMPRLRINDMYAQILRGAKGDAGAAGLQQKLQEARWLIKNIQQRFDTILRVAQAIVERQKNFFTHGEIAMRPLVLREIADTLGLHESTISRVTTNKYMATPMGTFELKYFFGSHVSTETGGAASSTAIRALIKQLIGAEDARNPLSDSRIAELLGEQGFVVARRTVAKYREALKIPAVNLRKTL</sequence>
<keyword evidence="4 9" id="KW-0548">Nucleotidyltransferase</keyword>
<evidence type="ECO:0000313" key="14">
    <source>
        <dbReference type="Proteomes" id="UP000031843"/>
    </source>
</evidence>
<gene>
    <name evidence="13" type="ORF">RR42_m0428</name>
</gene>
<keyword evidence="14" id="KW-1185">Reference proteome</keyword>
<dbReference type="GO" id="GO:0003677">
    <property type="term" value="F:DNA binding"/>
    <property type="evidence" value="ECO:0007669"/>
    <property type="project" value="UniProtKB-KW"/>
</dbReference>
<dbReference type="GO" id="GO:0001216">
    <property type="term" value="F:DNA-binding transcription activator activity"/>
    <property type="evidence" value="ECO:0007669"/>
    <property type="project" value="InterPro"/>
</dbReference>
<keyword evidence="2 9" id="KW-0240">DNA-directed RNA polymerase</keyword>
<keyword evidence="7 9" id="KW-0238">DNA-binding</keyword>
<evidence type="ECO:0000256" key="8">
    <source>
        <dbReference type="ARBA" id="ARBA00023163"/>
    </source>
</evidence>
<evidence type="ECO:0000256" key="4">
    <source>
        <dbReference type="ARBA" id="ARBA00022695"/>
    </source>
</evidence>
<protein>
    <recommendedName>
        <fullName evidence="9">RNA polymerase sigma-54 factor</fullName>
    </recommendedName>
</protein>
<feature type="compositionally biased region" description="Acidic residues" evidence="10">
    <location>
        <begin position="122"/>
        <end position="136"/>
    </location>
</feature>
<dbReference type="Pfam" id="PF04963">
    <property type="entry name" value="Sigma54_CBD"/>
    <property type="match status" value="1"/>
</dbReference>
<dbReference type="InterPro" id="IPR000394">
    <property type="entry name" value="RNA_pol_sigma_54"/>
</dbReference>
<feature type="domain" description="RNA polymerase sigma factor 54 DNA-binding" evidence="11">
    <location>
        <begin position="365"/>
        <end position="520"/>
    </location>
</feature>
<keyword evidence="3 9" id="KW-0808">Transferase</keyword>
<dbReference type="GO" id="GO:0006352">
    <property type="term" value="P:DNA-templated transcription initiation"/>
    <property type="evidence" value="ECO:0007669"/>
    <property type="project" value="InterPro"/>
</dbReference>
<evidence type="ECO:0000256" key="3">
    <source>
        <dbReference type="ARBA" id="ARBA00022679"/>
    </source>
</evidence>
<evidence type="ECO:0000259" key="12">
    <source>
        <dbReference type="Pfam" id="PF04963"/>
    </source>
</evidence>
<keyword evidence="5 9" id="KW-0805">Transcription regulation</keyword>
<dbReference type="InterPro" id="IPR007634">
    <property type="entry name" value="RNA_pol_sigma_54_DNA-bd"/>
</dbReference>
<dbReference type="PANTHER" id="PTHR32248">
    <property type="entry name" value="RNA POLYMERASE SIGMA-54 FACTOR"/>
    <property type="match status" value="1"/>
</dbReference>
<evidence type="ECO:0000313" key="13">
    <source>
        <dbReference type="EMBL" id="AJG17841.1"/>
    </source>
</evidence>
<feature type="region of interest" description="Disordered" evidence="10">
    <location>
        <begin position="1"/>
        <end position="27"/>
    </location>
</feature>
<dbReference type="PROSITE" id="PS00718">
    <property type="entry name" value="SIGMA54_2"/>
    <property type="match status" value="1"/>
</dbReference>
<dbReference type="GO" id="GO:0016987">
    <property type="term" value="F:sigma factor activity"/>
    <property type="evidence" value="ECO:0007669"/>
    <property type="project" value="UniProtKB-KW"/>
</dbReference>
<comment type="similarity">
    <text evidence="1 9">Belongs to the sigma-54 factor family.</text>
</comment>
<proteinExistence type="inferred from homology"/>
<evidence type="ECO:0000256" key="9">
    <source>
        <dbReference type="PIRNR" id="PIRNR000774"/>
    </source>
</evidence>
<organism evidence="13 14">
    <name type="scientific">Cupriavidus basilensis</name>
    <dbReference type="NCBI Taxonomy" id="68895"/>
    <lineage>
        <taxon>Bacteria</taxon>
        <taxon>Pseudomonadati</taxon>
        <taxon>Pseudomonadota</taxon>
        <taxon>Betaproteobacteria</taxon>
        <taxon>Burkholderiales</taxon>
        <taxon>Burkholderiaceae</taxon>
        <taxon>Cupriavidus</taxon>
    </lineage>
</organism>
<dbReference type="Gene3D" id="1.10.10.60">
    <property type="entry name" value="Homeodomain-like"/>
    <property type="match status" value="1"/>
</dbReference>
<dbReference type="PIRSF" id="PIRSF000774">
    <property type="entry name" value="RpoN"/>
    <property type="match status" value="1"/>
</dbReference>